<evidence type="ECO:0000313" key="3">
    <source>
        <dbReference type="EMBL" id="RAS70369.1"/>
    </source>
</evidence>
<keyword evidence="1" id="KW-0732">Signal</keyword>
<organism evidence="2 4">
    <name type="scientific">Lentzea atacamensis</name>
    <dbReference type="NCBI Taxonomy" id="531938"/>
    <lineage>
        <taxon>Bacteria</taxon>
        <taxon>Bacillati</taxon>
        <taxon>Actinomycetota</taxon>
        <taxon>Actinomycetes</taxon>
        <taxon>Pseudonocardiales</taxon>
        <taxon>Pseudonocardiaceae</taxon>
        <taxon>Lentzea</taxon>
    </lineage>
</organism>
<reference evidence="2 4" key="1">
    <citation type="submission" date="2018-05" db="EMBL/GenBank/DDBJ databases">
        <title>Genomic Encyclopedia of Type Strains, Phase IV (KMG-IV): sequencing the most valuable type-strain genomes for metagenomic binning, comparative biology and taxonomic classification.</title>
        <authorList>
            <person name="Goeker M."/>
        </authorList>
    </citation>
    <scope>NUCLEOTIDE SEQUENCE [LARGE SCALE GENOMIC DNA]</scope>
    <source>
        <strain evidence="3 5">DSM 45479</strain>
        <strain evidence="2 4">DSM 45480</strain>
    </source>
</reference>
<proteinExistence type="predicted"/>
<evidence type="ECO:0000313" key="5">
    <source>
        <dbReference type="Proteomes" id="UP000248714"/>
    </source>
</evidence>
<dbReference type="Proteomes" id="UP000246005">
    <property type="component" value="Unassembled WGS sequence"/>
</dbReference>
<dbReference type="EMBL" id="QLTT01000001">
    <property type="protein sequence ID" value="RAS70369.1"/>
    <property type="molecule type" value="Genomic_DNA"/>
</dbReference>
<dbReference type="EMBL" id="QGHB01000010">
    <property type="protein sequence ID" value="PWK83700.1"/>
    <property type="molecule type" value="Genomic_DNA"/>
</dbReference>
<protein>
    <recommendedName>
        <fullName evidence="6">Lipoprotein</fullName>
    </recommendedName>
</protein>
<evidence type="ECO:0000313" key="2">
    <source>
        <dbReference type="EMBL" id="PWK83700.1"/>
    </source>
</evidence>
<dbReference type="AlphaFoldDB" id="A0A316HUG0"/>
<dbReference type="PROSITE" id="PS51257">
    <property type="entry name" value="PROKAR_LIPOPROTEIN"/>
    <property type="match status" value="1"/>
</dbReference>
<sequence length="188" mass="20222">MRRVVLLVLLLVAVASCGMNQSGGGPATIAPGTTPDLDVPALTEAADVVQPLLESGFASTYAGLEVRNDVPMLVVYRKPDPRLDAEVREAAPDVRIEFRDARYARVAMAEHVRRVMDDSEHWKGRGAQIVSAGPEVDGSGVRIGVTEAPADLRQWLEEYYPAMSFKVETSGKIVPAPATEPPVVFPTA</sequence>
<name>A0A316HUG0_9PSEU</name>
<feature type="chain" id="PRO_5038938706" description="Lipoprotein" evidence="1">
    <location>
        <begin position="21"/>
        <end position="188"/>
    </location>
</feature>
<dbReference type="Proteomes" id="UP000248714">
    <property type="component" value="Unassembled WGS sequence"/>
</dbReference>
<feature type="signal peptide" evidence="1">
    <location>
        <begin position="1"/>
        <end position="20"/>
    </location>
</feature>
<accession>A0A316HUG0</accession>
<comment type="caution">
    <text evidence="2">The sequence shown here is derived from an EMBL/GenBank/DDBJ whole genome shotgun (WGS) entry which is preliminary data.</text>
</comment>
<evidence type="ECO:0000313" key="4">
    <source>
        <dbReference type="Proteomes" id="UP000246005"/>
    </source>
</evidence>
<dbReference type="OrthoDB" id="3215293at2"/>
<dbReference type="RefSeq" id="WP_109639500.1">
    <property type="nucleotide sequence ID" value="NZ_QGHB01000010.1"/>
</dbReference>
<keyword evidence="5" id="KW-1185">Reference proteome</keyword>
<evidence type="ECO:0008006" key="6">
    <source>
        <dbReference type="Google" id="ProtNLM"/>
    </source>
</evidence>
<gene>
    <name evidence="3" type="ORF">C8D87_101669</name>
    <name evidence="2" type="ORF">C8D88_110156</name>
</gene>
<evidence type="ECO:0000256" key="1">
    <source>
        <dbReference type="SAM" id="SignalP"/>
    </source>
</evidence>